<keyword evidence="5 6" id="KW-0472">Membrane</keyword>
<keyword evidence="2" id="KW-1003">Cell membrane</keyword>
<comment type="caution">
    <text evidence="8">The sequence shown here is derived from an EMBL/GenBank/DDBJ whole genome shotgun (WGS) entry which is preliminary data.</text>
</comment>
<organism evidence="8 9">
    <name type="scientific">Alkalicoccobacillus gibsonii</name>
    <dbReference type="NCBI Taxonomy" id="79881"/>
    <lineage>
        <taxon>Bacteria</taxon>
        <taxon>Bacillati</taxon>
        <taxon>Bacillota</taxon>
        <taxon>Bacilli</taxon>
        <taxon>Bacillales</taxon>
        <taxon>Bacillaceae</taxon>
        <taxon>Alkalicoccobacillus</taxon>
    </lineage>
</organism>
<evidence type="ECO:0000259" key="7">
    <source>
        <dbReference type="Pfam" id="PF04024"/>
    </source>
</evidence>
<dbReference type="EMBL" id="JBCITK010000001">
    <property type="protein sequence ID" value="MEN0644681.1"/>
    <property type="molecule type" value="Genomic_DNA"/>
</dbReference>
<dbReference type="Proteomes" id="UP001418796">
    <property type="component" value="Unassembled WGS sequence"/>
</dbReference>
<reference evidence="8 9" key="1">
    <citation type="submission" date="2024-03" db="EMBL/GenBank/DDBJ databases">
        <title>Bacilli Hybrid Assemblies.</title>
        <authorList>
            <person name="Kovac J."/>
        </authorList>
    </citation>
    <scope>NUCLEOTIDE SEQUENCE [LARGE SCALE GENOMIC DNA]</scope>
    <source>
        <strain evidence="8 9">FSL R7-0666</strain>
    </source>
</reference>
<dbReference type="PANTHER" id="PTHR33885">
    <property type="entry name" value="PHAGE SHOCK PROTEIN C"/>
    <property type="match status" value="1"/>
</dbReference>
<evidence type="ECO:0000256" key="4">
    <source>
        <dbReference type="ARBA" id="ARBA00022989"/>
    </source>
</evidence>
<comment type="subcellular location">
    <subcellularLocation>
        <location evidence="1">Cell membrane</location>
        <topology evidence="1">Single-pass membrane protein</topology>
    </subcellularLocation>
</comment>
<evidence type="ECO:0000256" key="3">
    <source>
        <dbReference type="ARBA" id="ARBA00022692"/>
    </source>
</evidence>
<name>A0ABU9VP62_9BACI</name>
<feature type="domain" description="Phage shock protein PspC N-terminal" evidence="7">
    <location>
        <begin position="2"/>
        <end position="60"/>
    </location>
</feature>
<keyword evidence="9" id="KW-1185">Reference proteome</keyword>
<feature type="transmembrane region" description="Helical" evidence="6">
    <location>
        <begin position="33"/>
        <end position="57"/>
    </location>
</feature>
<keyword evidence="3 6" id="KW-0812">Transmembrane</keyword>
<sequence>MKKLYRSQNDRKLAGVCGGIAEQYNFDVSLLRIIWALLVFFTSGTALLIYIIMALVVPNEEEMFDD</sequence>
<evidence type="ECO:0000256" key="5">
    <source>
        <dbReference type="ARBA" id="ARBA00023136"/>
    </source>
</evidence>
<protein>
    <submittedName>
        <fullName evidence="8">PspC domain-containing protein</fullName>
    </submittedName>
</protein>
<evidence type="ECO:0000256" key="6">
    <source>
        <dbReference type="SAM" id="Phobius"/>
    </source>
</evidence>
<evidence type="ECO:0000256" key="1">
    <source>
        <dbReference type="ARBA" id="ARBA00004162"/>
    </source>
</evidence>
<evidence type="ECO:0000256" key="2">
    <source>
        <dbReference type="ARBA" id="ARBA00022475"/>
    </source>
</evidence>
<evidence type="ECO:0000313" key="9">
    <source>
        <dbReference type="Proteomes" id="UP001418796"/>
    </source>
</evidence>
<dbReference type="RefSeq" id="WP_203088243.1">
    <property type="nucleotide sequence ID" value="NZ_JAEUZA010000002.1"/>
</dbReference>
<keyword evidence="4 6" id="KW-1133">Transmembrane helix</keyword>
<dbReference type="InterPro" id="IPR052027">
    <property type="entry name" value="PspC"/>
</dbReference>
<dbReference type="Pfam" id="PF04024">
    <property type="entry name" value="PspC"/>
    <property type="match status" value="1"/>
</dbReference>
<gene>
    <name evidence="8" type="ORF">MKY91_16130</name>
</gene>
<evidence type="ECO:0000313" key="8">
    <source>
        <dbReference type="EMBL" id="MEN0644681.1"/>
    </source>
</evidence>
<accession>A0ABU9VP62</accession>
<dbReference type="InterPro" id="IPR007168">
    <property type="entry name" value="Phageshock_PspC_N"/>
</dbReference>
<dbReference type="PANTHER" id="PTHR33885:SF3">
    <property type="entry name" value="PHAGE SHOCK PROTEIN C"/>
    <property type="match status" value="1"/>
</dbReference>
<proteinExistence type="predicted"/>